<proteinExistence type="predicted"/>
<dbReference type="Proteomes" id="UP000198970">
    <property type="component" value="Chromosome I"/>
</dbReference>
<evidence type="ECO:0000313" key="3">
    <source>
        <dbReference type="EMBL" id="SET88716.1"/>
    </source>
</evidence>
<reference evidence="3 4" key="1">
    <citation type="submission" date="2016-10" db="EMBL/GenBank/DDBJ databases">
        <authorList>
            <person name="Varghese N."/>
            <person name="Submissions S."/>
        </authorList>
    </citation>
    <scope>NUCLEOTIDE SEQUENCE [LARGE SCALE GENOMIC DNA]</scope>
    <source>
        <strain evidence="3 4">ATCC 19403</strain>
    </source>
</reference>
<evidence type="ECO:0000256" key="1">
    <source>
        <dbReference type="ARBA" id="ARBA00022801"/>
    </source>
</evidence>
<dbReference type="InterPro" id="IPR050287">
    <property type="entry name" value="MTA/SAH_deaminase"/>
</dbReference>
<dbReference type="SUPFAM" id="SSF51556">
    <property type="entry name" value="Metallo-dependent hydrolases"/>
    <property type="match status" value="1"/>
</dbReference>
<evidence type="ECO:0000259" key="2">
    <source>
        <dbReference type="Pfam" id="PF01979"/>
    </source>
</evidence>
<dbReference type="Gene3D" id="3.20.20.140">
    <property type="entry name" value="Metal-dependent hydrolases"/>
    <property type="match status" value="1"/>
</dbReference>
<sequence length="514" mass="57018">MGVPLCLLNLGKNKVSPVGCTVVPKLWAVIRKTRRMYLYATIMGSNQETPAGYPFMPKKRAVIRKRLINVRTIIINVTVVTMNEQREIHDPGFVMFENDIITAVGGMKDLPEEAWHLDTVTVDGKNGILMPGMVNLHTHMGMIPFRGLGDDCKDRLRVFLLPMEQKAMDEELVYLSSRYAAGEMLLGGVTTALDMYYFEEEAARAMDEMGMRGIAGQTVMEEGACDFSDPYQALAYGEELIKKYQSNPRISACIAPHGTNTCGKTLLLEAYRLDSSLKVPFTLHTAEMDYEMDYFRKEYGMSPVQYLDSIGVLGKETLAAHCIHMEEEDLLLLKEREARVAHCIGSNTKAAKGVAPVSSMLRMGIQVGLGTDGPASGNTLDIFTQMKLCADFHKNETRDRSAFPAETIVSMATDLGTKALGLYDHTGSLEPGKQADLVLVETCSANMFPVYNPYSALVYSANPSNVEAVYVAGECVVKEKKLVKADMAEIKKMLIKKMKKTDFGIYMEKMGNIY</sequence>
<dbReference type="PANTHER" id="PTHR43794">
    <property type="entry name" value="AMINOHYDROLASE SSNA-RELATED"/>
    <property type="match status" value="1"/>
</dbReference>
<dbReference type="Gene3D" id="2.30.40.10">
    <property type="entry name" value="Urease, subunit C, domain 1"/>
    <property type="match status" value="1"/>
</dbReference>
<name>A0ABY1CBJ0_9FIRM</name>
<gene>
    <name evidence="3" type="ORF">SAMN02745906_2726</name>
</gene>
<dbReference type="PANTHER" id="PTHR43794:SF11">
    <property type="entry name" value="AMIDOHYDROLASE-RELATED DOMAIN-CONTAINING PROTEIN"/>
    <property type="match status" value="1"/>
</dbReference>
<dbReference type="EMBL" id="LT630003">
    <property type="protein sequence ID" value="SET88716.1"/>
    <property type="molecule type" value="Genomic_DNA"/>
</dbReference>
<dbReference type="CDD" id="cd01298">
    <property type="entry name" value="ATZ_TRZ_like"/>
    <property type="match status" value="1"/>
</dbReference>
<evidence type="ECO:0000313" key="4">
    <source>
        <dbReference type="Proteomes" id="UP000198970"/>
    </source>
</evidence>
<accession>A0ABY1CBJ0</accession>
<keyword evidence="1" id="KW-0378">Hydrolase</keyword>
<organism evidence="3 4">
    <name type="scientific">Lacrimispora sphenoides JCM 1415</name>
    <dbReference type="NCBI Taxonomy" id="1297793"/>
    <lineage>
        <taxon>Bacteria</taxon>
        <taxon>Bacillati</taxon>
        <taxon>Bacillota</taxon>
        <taxon>Clostridia</taxon>
        <taxon>Lachnospirales</taxon>
        <taxon>Lachnospiraceae</taxon>
        <taxon>Lacrimispora</taxon>
    </lineage>
</organism>
<dbReference type="InterPro" id="IPR006680">
    <property type="entry name" value="Amidohydro-rel"/>
</dbReference>
<keyword evidence="4" id="KW-1185">Reference proteome</keyword>
<dbReference type="InterPro" id="IPR011059">
    <property type="entry name" value="Metal-dep_hydrolase_composite"/>
</dbReference>
<feature type="domain" description="Amidohydrolase-related" evidence="2">
    <location>
        <begin position="128"/>
        <end position="475"/>
    </location>
</feature>
<protein>
    <submittedName>
        <fullName evidence="3">Cytosine/adenosine deaminase</fullName>
    </submittedName>
</protein>
<dbReference type="InterPro" id="IPR032466">
    <property type="entry name" value="Metal_Hydrolase"/>
</dbReference>
<dbReference type="SUPFAM" id="SSF51338">
    <property type="entry name" value="Composite domain of metallo-dependent hydrolases"/>
    <property type="match status" value="1"/>
</dbReference>
<dbReference type="Pfam" id="PF01979">
    <property type="entry name" value="Amidohydro_1"/>
    <property type="match status" value="1"/>
</dbReference>